<protein>
    <submittedName>
        <fullName evidence="3">Transposase</fullName>
    </submittedName>
</protein>
<dbReference type="InterPro" id="IPR003346">
    <property type="entry name" value="Transposase_20"/>
</dbReference>
<dbReference type="GO" id="GO:0003677">
    <property type="term" value="F:DNA binding"/>
    <property type="evidence" value="ECO:0007669"/>
    <property type="project" value="InterPro"/>
</dbReference>
<accession>A0A926Y1J2</accession>
<gene>
    <name evidence="3" type="ORF">IC229_16745</name>
</gene>
<reference evidence="3" key="1">
    <citation type="submission" date="2020-09" db="EMBL/GenBank/DDBJ databases">
        <authorList>
            <person name="Kim M.K."/>
        </authorList>
    </citation>
    <scope>NUCLEOTIDE SEQUENCE</scope>
    <source>
        <strain evidence="3">BT702</strain>
    </source>
</reference>
<dbReference type="EMBL" id="JACWZY010000013">
    <property type="protein sequence ID" value="MBD2702302.1"/>
    <property type="molecule type" value="Genomic_DNA"/>
</dbReference>
<evidence type="ECO:0000256" key="1">
    <source>
        <dbReference type="SAM" id="MobiDB-lite"/>
    </source>
</evidence>
<dbReference type="Pfam" id="PF02371">
    <property type="entry name" value="Transposase_20"/>
    <property type="match status" value="1"/>
</dbReference>
<dbReference type="GO" id="GO:0006313">
    <property type="term" value="P:DNA transposition"/>
    <property type="evidence" value="ECO:0007669"/>
    <property type="project" value="InterPro"/>
</dbReference>
<feature type="domain" description="Transposase IS116/IS110/IS902 C-terminal" evidence="2">
    <location>
        <begin position="11"/>
        <end position="56"/>
    </location>
</feature>
<feature type="region of interest" description="Disordered" evidence="1">
    <location>
        <begin position="1"/>
        <end position="29"/>
    </location>
</feature>
<evidence type="ECO:0000313" key="4">
    <source>
        <dbReference type="Proteomes" id="UP000598820"/>
    </source>
</evidence>
<dbReference type="GO" id="GO:0004803">
    <property type="term" value="F:transposase activity"/>
    <property type="evidence" value="ECO:0007669"/>
    <property type="project" value="InterPro"/>
</dbReference>
<comment type="caution">
    <text evidence="3">The sequence shown here is derived from an EMBL/GenBank/DDBJ whole genome shotgun (WGS) entry which is preliminary data.</text>
</comment>
<keyword evidence="4" id="KW-1185">Reference proteome</keyword>
<proteinExistence type="predicted"/>
<dbReference type="AlphaFoldDB" id="A0A926Y1J2"/>
<organism evidence="3 4">
    <name type="scientific">Spirosoma profusum</name>
    <dbReference type="NCBI Taxonomy" id="2771354"/>
    <lineage>
        <taxon>Bacteria</taxon>
        <taxon>Pseudomonadati</taxon>
        <taxon>Bacteroidota</taxon>
        <taxon>Cytophagia</taxon>
        <taxon>Cytophagales</taxon>
        <taxon>Cytophagaceae</taxon>
        <taxon>Spirosoma</taxon>
    </lineage>
</organism>
<evidence type="ECO:0000259" key="2">
    <source>
        <dbReference type="Pfam" id="PF02371"/>
    </source>
</evidence>
<sequence>MPVLLPSTGPPERYRSGTSIRGKTRVSHQARKRLKSLIHMGTMSAIQVKGDLQEYYLRKIGEGKHTMLVLNAVRNNGAARAADPPGLCRCSSG</sequence>
<name>A0A926Y1J2_9BACT</name>
<evidence type="ECO:0000313" key="3">
    <source>
        <dbReference type="EMBL" id="MBD2702302.1"/>
    </source>
</evidence>
<dbReference type="Proteomes" id="UP000598820">
    <property type="component" value="Unassembled WGS sequence"/>
</dbReference>